<evidence type="ECO:0000313" key="1">
    <source>
        <dbReference type="EMBL" id="MTH57853.1"/>
    </source>
</evidence>
<comment type="caution">
    <text evidence="1">The sequence shown here is derived from an EMBL/GenBank/DDBJ whole genome shotgun (WGS) entry which is preliminary data.</text>
</comment>
<dbReference type="Proteomes" id="UP000449846">
    <property type="component" value="Unassembled WGS sequence"/>
</dbReference>
<sequence length="78" mass="8541">MINPESRRVAVQPDVMRDNFADCLRTGPSRSDQPQAWQGYLKNEEIPVVGSNAAVRFGCEFGVAAGAQVMLSDAQMRV</sequence>
<keyword evidence="2" id="KW-1185">Reference proteome</keyword>
<protein>
    <submittedName>
        <fullName evidence="1">Uncharacterized protein</fullName>
    </submittedName>
</protein>
<dbReference type="EMBL" id="WMIG01000001">
    <property type="protein sequence ID" value="MTH57853.1"/>
    <property type="molecule type" value="Genomic_DNA"/>
</dbReference>
<reference evidence="1 2" key="1">
    <citation type="submission" date="2019-11" db="EMBL/GenBank/DDBJ databases">
        <authorList>
            <person name="Dong K."/>
        </authorList>
    </citation>
    <scope>NUCLEOTIDE SEQUENCE [LARGE SCALE GENOMIC DNA]</scope>
    <source>
        <strain evidence="1 2">NBRC 112902</strain>
    </source>
</reference>
<accession>A0A844HEI0</accession>
<evidence type="ECO:0000313" key="2">
    <source>
        <dbReference type="Proteomes" id="UP000449846"/>
    </source>
</evidence>
<gene>
    <name evidence="1" type="ORF">GL300_01375</name>
</gene>
<dbReference type="RefSeq" id="WP_155037783.1">
    <property type="nucleotide sequence ID" value="NZ_JBHGCD010000008.1"/>
</dbReference>
<organism evidence="1 2">
    <name type="scientific">Paracoccus litorisediminis</name>
    <dbReference type="NCBI Taxonomy" id="2006130"/>
    <lineage>
        <taxon>Bacteria</taxon>
        <taxon>Pseudomonadati</taxon>
        <taxon>Pseudomonadota</taxon>
        <taxon>Alphaproteobacteria</taxon>
        <taxon>Rhodobacterales</taxon>
        <taxon>Paracoccaceae</taxon>
        <taxon>Paracoccus</taxon>
    </lineage>
</organism>
<dbReference type="AlphaFoldDB" id="A0A844HEI0"/>
<proteinExistence type="predicted"/>
<name>A0A844HEI0_9RHOB</name>